<dbReference type="GO" id="GO:0032259">
    <property type="term" value="P:methylation"/>
    <property type="evidence" value="ECO:0007669"/>
    <property type="project" value="UniProtKB-KW"/>
</dbReference>
<dbReference type="InterPro" id="IPR029063">
    <property type="entry name" value="SAM-dependent_MTases_sf"/>
</dbReference>
<dbReference type="PANTHER" id="PTHR43460">
    <property type="entry name" value="METHYLTRANSFERASE"/>
    <property type="match status" value="1"/>
</dbReference>
<keyword evidence="1" id="KW-0808">Transferase</keyword>
<gene>
    <name evidence="1" type="ORF">CFX1CAM_0597</name>
</gene>
<dbReference type="KEGG" id="abat:CFX1CAM_0597"/>
<evidence type="ECO:0000313" key="2">
    <source>
        <dbReference type="Proteomes" id="UP000195514"/>
    </source>
</evidence>
<proteinExistence type="predicted"/>
<evidence type="ECO:0000313" key="1">
    <source>
        <dbReference type="EMBL" id="SMX53663.1"/>
    </source>
</evidence>
<dbReference type="OrthoDB" id="9772751at2"/>
<dbReference type="SUPFAM" id="SSF53335">
    <property type="entry name" value="S-adenosyl-L-methionine-dependent methyltransferases"/>
    <property type="match status" value="1"/>
</dbReference>
<dbReference type="GO" id="GO:0008168">
    <property type="term" value="F:methyltransferase activity"/>
    <property type="evidence" value="ECO:0007669"/>
    <property type="project" value="UniProtKB-KW"/>
</dbReference>
<dbReference type="Proteomes" id="UP000195514">
    <property type="component" value="Chromosome I"/>
</dbReference>
<name>A0A1Y6K1X2_9CHLR</name>
<dbReference type="InterPro" id="IPR052939">
    <property type="entry name" value="23S_rRNA_MeTrnsfrase_RlmA"/>
</dbReference>
<organism evidence="1 2">
    <name type="scientific">Candidatus Brevifilum fermentans</name>
    <dbReference type="NCBI Taxonomy" id="1986204"/>
    <lineage>
        <taxon>Bacteria</taxon>
        <taxon>Bacillati</taxon>
        <taxon>Chloroflexota</taxon>
        <taxon>Anaerolineae</taxon>
        <taxon>Anaerolineales</taxon>
        <taxon>Anaerolineaceae</taxon>
        <taxon>Candidatus Brevifilum</taxon>
    </lineage>
</organism>
<accession>A0A1Y6K1X2</accession>
<reference evidence="2" key="1">
    <citation type="submission" date="2017-05" db="EMBL/GenBank/DDBJ databases">
        <authorList>
            <person name="Kirkegaard R."/>
            <person name="Mcilroy J S."/>
        </authorList>
    </citation>
    <scope>NUCLEOTIDE SEQUENCE [LARGE SCALE GENOMIC DNA]</scope>
</reference>
<dbReference type="EMBL" id="LT859958">
    <property type="protein sequence ID" value="SMX53663.1"/>
    <property type="molecule type" value="Genomic_DNA"/>
</dbReference>
<keyword evidence="2" id="KW-1185">Reference proteome</keyword>
<dbReference type="PANTHER" id="PTHR43460:SF1">
    <property type="entry name" value="METHYLTRANSFERASE TYPE 11 DOMAIN-CONTAINING PROTEIN"/>
    <property type="match status" value="1"/>
</dbReference>
<dbReference type="Gene3D" id="3.40.50.150">
    <property type="entry name" value="Vaccinia Virus protein VP39"/>
    <property type="match status" value="1"/>
</dbReference>
<dbReference type="RefSeq" id="WP_087861590.1">
    <property type="nucleotide sequence ID" value="NZ_LT859958.1"/>
</dbReference>
<protein>
    <submittedName>
        <fullName evidence="1">Methyltransferase</fullName>
    </submittedName>
</protein>
<sequence length="255" mass="28378">MQIINPSRFQALIEAACSATFSGWDFTWLSGRMLEDDPPWDYKALVLEHLEGVTSLLDMGTGGGEFLASLPALPPETHATESYPPNQVIGRSRLESLGVQVHLTTEGAPLPFTSRFFDRVINRHESYSPAEVYRLLKPGGVFITQQVGGLDNLEINQALEDCVSFPFTGWSLYGAATDLEDAGFTVERADSAALKTQFTDIGALVYYLKAVPWQVEGFSVERYQEQLIRLHNFIESRGAFVTTAHRFLIVARKEV</sequence>
<dbReference type="AlphaFoldDB" id="A0A1Y6K1X2"/>
<keyword evidence="1" id="KW-0489">Methyltransferase</keyword>